<feature type="transmembrane region" description="Helical" evidence="7">
    <location>
        <begin position="558"/>
        <end position="577"/>
    </location>
</feature>
<evidence type="ECO:0000256" key="5">
    <source>
        <dbReference type="ARBA" id="ARBA00023136"/>
    </source>
</evidence>
<keyword evidence="10" id="KW-1185">Reference proteome</keyword>
<organism evidence="9 10">
    <name type="scientific">Microtetraspora malaysiensis</name>
    <dbReference type="NCBI Taxonomy" id="161358"/>
    <lineage>
        <taxon>Bacteria</taxon>
        <taxon>Bacillati</taxon>
        <taxon>Actinomycetota</taxon>
        <taxon>Actinomycetes</taxon>
        <taxon>Streptosporangiales</taxon>
        <taxon>Streptosporangiaceae</taxon>
        <taxon>Microtetraspora</taxon>
    </lineage>
</organism>
<feature type="transmembrane region" description="Helical" evidence="7">
    <location>
        <begin position="259"/>
        <end position="281"/>
    </location>
</feature>
<evidence type="ECO:0000256" key="1">
    <source>
        <dbReference type="ARBA" id="ARBA00004651"/>
    </source>
</evidence>
<feature type="transmembrane region" description="Helical" evidence="7">
    <location>
        <begin position="214"/>
        <end position="247"/>
    </location>
</feature>
<feature type="transmembrane region" description="Helical" evidence="7">
    <location>
        <begin position="670"/>
        <end position="687"/>
    </location>
</feature>
<evidence type="ECO:0000256" key="2">
    <source>
        <dbReference type="ARBA" id="ARBA00022475"/>
    </source>
</evidence>
<evidence type="ECO:0000256" key="3">
    <source>
        <dbReference type="ARBA" id="ARBA00022692"/>
    </source>
</evidence>
<feature type="compositionally biased region" description="Basic residues" evidence="6">
    <location>
        <begin position="373"/>
        <end position="385"/>
    </location>
</feature>
<comment type="subcellular location">
    <subcellularLocation>
        <location evidence="1">Cell membrane</location>
        <topology evidence="1">Multi-pass membrane protein</topology>
    </subcellularLocation>
</comment>
<keyword evidence="4 7" id="KW-1133">Transmembrane helix</keyword>
<evidence type="ECO:0000313" key="10">
    <source>
        <dbReference type="Proteomes" id="UP001602013"/>
    </source>
</evidence>
<dbReference type="Gene3D" id="1.20.1640.10">
    <property type="entry name" value="Multidrug efflux transporter AcrB transmembrane domain"/>
    <property type="match status" value="2"/>
</dbReference>
<reference evidence="9 10" key="1">
    <citation type="submission" date="2024-10" db="EMBL/GenBank/DDBJ databases">
        <title>The Natural Products Discovery Center: Release of the First 8490 Sequenced Strains for Exploring Actinobacteria Biosynthetic Diversity.</title>
        <authorList>
            <person name="Kalkreuter E."/>
            <person name="Kautsar S.A."/>
            <person name="Yang D."/>
            <person name="Bader C.D."/>
            <person name="Teijaro C.N."/>
            <person name="Fluegel L."/>
            <person name="Davis C.M."/>
            <person name="Simpson J.R."/>
            <person name="Lauterbach L."/>
            <person name="Steele A.D."/>
            <person name="Gui C."/>
            <person name="Meng S."/>
            <person name="Li G."/>
            <person name="Viehrig K."/>
            <person name="Ye F."/>
            <person name="Su P."/>
            <person name="Kiefer A.F."/>
            <person name="Nichols A."/>
            <person name="Cepeda A.J."/>
            <person name="Yan W."/>
            <person name="Fan B."/>
            <person name="Jiang Y."/>
            <person name="Adhikari A."/>
            <person name="Zheng C.-J."/>
            <person name="Schuster L."/>
            <person name="Cowan T.M."/>
            <person name="Smanski M.J."/>
            <person name="Chevrette M.G."/>
            <person name="De Carvalho L.P.S."/>
            <person name="Shen B."/>
        </authorList>
    </citation>
    <scope>NUCLEOTIDE SEQUENCE [LARGE SCALE GENOMIC DNA]</scope>
    <source>
        <strain evidence="9 10">NPDC002173</strain>
    </source>
</reference>
<keyword evidence="2" id="KW-1003">Cell membrane</keyword>
<comment type="caution">
    <text evidence="9">The sequence shown here is derived from an EMBL/GenBank/DDBJ whole genome shotgun (WGS) entry which is preliminary data.</text>
</comment>
<dbReference type="InterPro" id="IPR004869">
    <property type="entry name" value="MMPL_dom"/>
</dbReference>
<feature type="transmembrane region" description="Helical" evidence="7">
    <location>
        <begin position="41"/>
        <end position="61"/>
    </location>
</feature>
<feature type="transmembrane region" description="Helical" evidence="7">
    <location>
        <begin position="693"/>
        <end position="714"/>
    </location>
</feature>
<protein>
    <submittedName>
        <fullName evidence="9">MMPL family transporter</fullName>
    </submittedName>
</protein>
<gene>
    <name evidence="9" type="ORF">ACFYXI_33835</name>
</gene>
<feature type="transmembrane region" description="Helical" evidence="7">
    <location>
        <begin position="335"/>
        <end position="359"/>
    </location>
</feature>
<feature type="transmembrane region" description="Helical" evidence="7">
    <location>
        <begin position="310"/>
        <end position="329"/>
    </location>
</feature>
<feature type="region of interest" description="Disordered" evidence="6">
    <location>
        <begin position="373"/>
        <end position="395"/>
    </location>
</feature>
<feature type="transmembrane region" description="Helical" evidence="7">
    <location>
        <begin position="613"/>
        <end position="635"/>
    </location>
</feature>
<evidence type="ECO:0000313" key="9">
    <source>
        <dbReference type="EMBL" id="MFF3670581.1"/>
    </source>
</evidence>
<dbReference type="RefSeq" id="WP_387416801.1">
    <property type="nucleotide sequence ID" value="NZ_JBIASD010000033.1"/>
</dbReference>
<evidence type="ECO:0000259" key="8">
    <source>
        <dbReference type="Pfam" id="PF03176"/>
    </source>
</evidence>
<dbReference type="Pfam" id="PF03176">
    <property type="entry name" value="MMPL"/>
    <property type="match status" value="2"/>
</dbReference>
<dbReference type="PANTHER" id="PTHR33406:SF13">
    <property type="entry name" value="MEMBRANE PROTEIN YDFJ"/>
    <property type="match status" value="1"/>
</dbReference>
<evidence type="ECO:0000256" key="7">
    <source>
        <dbReference type="SAM" id="Phobius"/>
    </source>
</evidence>
<sequence>MVLSSRASADGAPPASHADARSGRRTVWRWLGEAVARRHRAVLAVWLVLLAASALMAPGLLQRAVAPAVRVNGSPSVTGASLLEHGFAGLGTEQMLLVFASATLSSDDETYQRALQAGVRAVSAQPQVGGVQLLPPVRGQDRRRAYAIVGLNGDQAARQAALPPLRDAAQRAVRQASGSLVDAHIVSETAMLAEAKHADLADLRRAELVAVPVALLALLIGLGAAGAALVVLATALTVMVTALGVLAAASLLGTETDTFMLAVAATVGMGLGLDYALLILLRYRRARGMGHERVHAAGVATSTAGRTAGWCALAVALTAAALLVVRMSMIRTMAAAVGIAAVVAATAALTLLPAALVAADRWLARGRLRRPRPRRAAGRRRRVHPGRPERDGDGAGGWSRWARHLMRHPIAYTLACVGVLAVAAAPAAGLRLGFDLDRASIARTDLGRGLAYMEADGVSSALAVVLPHAVGAPPVDTGALVAALGADPQVALAAPLDNGRDLTVILVVGRTPIDDPAITALARRLTDHDAPALLPPGQRVLVTGPNAIFSELVEESTAQLGTVIALVLGCSLVFLLVTFRSVLLPIKAVVMNLLAVTAAFGLLTLATRHFPQIVGHQVNTLIPLLAFTLVFGLSIDYEMFLIHRIAEHYQVSGDNTDAVVHGLRHTARPITVAAAVMVTTFGALLTAHRHELAQLGLAIATAITLDATVIRLALVPALMRILGARNWWLPGGLARLLPAPRGGPGAVPREAAAVPDPSDVT</sequence>
<evidence type="ECO:0000256" key="6">
    <source>
        <dbReference type="SAM" id="MobiDB-lite"/>
    </source>
</evidence>
<accession>A0ABW6T039</accession>
<dbReference type="PANTHER" id="PTHR33406">
    <property type="entry name" value="MEMBRANE PROTEIN MJ1562-RELATED"/>
    <property type="match status" value="1"/>
</dbReference>
<keyword evidence="5 7" id="KW-0472">Membrane</keyword>
<feature type="domain" description="Membrane transport protein MMPL" evidence="8">
    <location>
        <begin position="74"/>
        <end position="411"/>
    </location>
</feature>
<dbReference type="Proteomes" id="UP001602013">
    <property type="component" value="Unassembled WGS sequence"/>
</dbReference>
<feature type="transmembrane region" description="Helical" evidence="7">
    <location>
        <begin position="589"/>
        <end position="607"/>
    </location>
</feature>
<evidence type="ECO:0000256" key="4">
    <source>
        <dbReference type="ARBA" id="ARBA00022989"/>
    </source>
</evidence>
<feature type="domain" description="Membrane transport protein MMPL" evidence="8">
    <location>
        <begin position="491"/>
        <end position="728"/>
    </location>
</feature>
<dbReference type="EMBL" id="JBIASD010000033">
    <property type="protein sequence ID" value="MFF3670581.1"/>
    <property type="molecule type" value="Genomic_DNA"/>
</dbReference>
<keyword evidence="3 7" id="KW-0812">Transmembrane</keyword>
<feature type="region of interest" description="Disordered" evidence="6">
    <location>
        <begin position="1"/>
        <end position="20"/>
    </location>
</feature>
<name>A0ABW6T039_9ACTN</name>
<dbReference type="SUPFAM" id="SSF82866">
    <property type="entry name" value="Multidrug efflux transporter AcrB transmembrane domain"/>
    <property type="match status" value="2"/>
</dbReference>
<proteinExistence type="predicted"/>
<dbReference type="InterPro" id="IPR050545">
    <property type="entry name" value="Mycobact_MmpL"/>
</dbReference>
<feature type="transmembrane region" description="Helical" evidence="7">
    <location>
        <begin position="410"/>
        <end position="430"/>
    </location>
</feature>